<sequence>MPELCLDGNMPCGVNENALAASVRAEIPVFIWPLKLYQDAADSYSDAVPVAPDTLMVLDFVEFLHANVAMPIVREHHSYHRHNHLSFNEEEVQVEFVSAVNRLFARNGVAYELMRNGYVKRVLPPVIGEVIARCISLRTGDLILDNMLSESCAKFTDPNPLIRREGLERLWDGWERLKCLADAENKKKSIAVILNRASSETVFRGVLEAEVKALTDIGNSHLIRHSEPTQTPVIDTDHVDYLFYRMFALIQLLIQKNLPV</sequence>
<comment type="caution">
    <text evidence="1">The sequence shown here is derived from an EMBL/GenBank/DDBJ whole genome shotgun (WGS) entry which is preliminary data.</text>
</comment>
<dbReference type="AlphaFoldDB" id="A0A3M6CJD7"/>
<protein>
    <submittedName>
        <fullName evidence="1">Uncharacterized protein</fullName>
    </submittedName>
</protein>
<evidence type="ECO:0000313" key="1">
    <source>
        <dbReference type="EMBL" id="RMV43942.1"/>
    </source>
</evidence>
<evidence type="ECO:0000313" key="2">
    <source>
        <dbReference type="Proteomes" id="UP000271631"/>
    </source>
</evidence>
<accession>A0A3M6CJD7</accession>
<proteinExistence type="predicted"/>
<reference evidence="1 2" key="1">
    <citation type="submission" date="2018-08" db="EMBL/GenBank/DDBJ databases">
        <title>Recombination of ecologically and evolutionarily significant loci maintains genetic cohesion in the Pseudomonas syringae species complex.</title>
        <authorList>
            <person name="Dillon M."/>
            <person name="Thakur S."/>
            <person name="Almeida R.N.D."/>
            <person name="Weir B.S."/>
            <person name="Guttman D.S."/>
        </authorList>
    </citation>
    <scope>NUCLEOTIDE SEQUENCE [LARGE SCALE GENOMIC DNA]</scope>
    <source>
        <strain evidence="1 2">ICMP 11281</strain>
    </source>
</reference>
<dbReference type="EMBL" id="RBUQ01000011">
    <property type="protein sequence ID" value="RMV43942.1"/>
    <property type="molecule type" value="Genomic_DNA"/>
</dbReference>
<name>A0A3M6CJD7_PSEYM</name>
<gene>
    <name evidence="1" type="ORF">ALP13_103795</name>
</gene>
<dbReference type="Proteomes" id="UP000271631">
    <property type="component" value="Unassembled WGS sequence"/>
</dbReference>
<organism evidence="1 2">
    <name type="scientific">Pseudomonas syringae pv. maculicola</name>
    <dbReference type="NCBI Taxonomy" id="59511"/>
    <lineage>
        <taxon>Bacteria</taxon>
        <taxon>Pseudomonadati</taxon>
        <taxon>Pseudomonadota</taxon>
        <taxon>Gammaproteobacteria</taxon>
        <taxon>Pseudomonadales</taxon>
        <taxon>Pseudomonadaceae</taxon>
        <taxon>Pseudomonas</taxon>
    </lineage>
</organism>